<dbReference type="PANTHER" id="PTHR30136">
    <property type="entry name" value="HELIX-TURN-HELIX TRANSCRIPTIONAL REGULATOR, ICLR FAMILY"/>
    <property type="match status" value="1"/>
</dbReference>
<dbReference type="EMBL" id="BLAG01000004">
    <property type="protein sequence ID" value="GES28230.1"/>
    <property type="molecule type" value="Genomic_DNA"/>
</dbReference>
<evidence type="ECO:0000256" key="5">
    <source>
        <dbReference type="ARBA" id="ARBA00023163"/>
    </source>
</evidence>
<dbReference type="Pfam" id="PF09339">
    <property type="entry name" value="HTH_IclR"/>
    <property type="match status" value="1"/>
</dbReference>
<comment type="caution">
    <text evidence="10">The sequence shown here is derived from an EMBL/GenBank/DDBJ whole genome shotgun (WGS) entry which is preliminary data.</text>
</comment>
<feature type="domain" description="HTH iclR-type" evidence="8">
    <location>
        <begin position="70"/>
        <end position="131"/>
    </location>
</feature>
<dbReference type="PROSITE" id="PS51077">
    <property type="entry name" value="HTH_ICLR"/>
    <property type="match status" value="1"/>
</dbReference>
<keyword evidence="4" id="KW-0010">Activator</keyword>
<evidence type="ECO:0000313" key="11">
    <source>
        <dbReference type="Proteomes" id="UP000325598"/>
    </source>
</evidence>
<dbReference type="GO" id="GO:0045892">
    <property type="term" value="P:negative regulation of DNA-templated transcription"/>
    <property type="evidence" value="ECO:0007669"/>
    <property type="project" value="TreeGrafter"/>
</dbReference>
<sequence length="312" mass="33641">MLPGYPIIEYVFCAPLRAGRPAPSVRRAAATTRRTGRRHAPTSAHPAGLACAGRRAHAEDMGNGDGPTLITSVQRAFRLMEAVGAHEGGAPAKQLARETGLPLATTYHLLRTLAHDGYVRKLEDGGFVLGDRLETLHAGGQGQALLNRVRPALAALRDELSAAAYLTFYEDGEIRVAEIVDGPRAPRVDLWVGFEEAGHATALGKCVLRELDDEARDDYLSRHPLADLTPRTITGRAELLRTLDTLPTAPLVTDMEEYALGTFCVAVPVYSGQTLGSLGVSLRADRVSRIDEVRNRLLPTASRVTRGLSLTI</sequence>
<dbReference type="AlphaFoldDB" id="A0A5J4L9R5"/>
<keyword evidence="3" id="KW-0238">DNA-binding</keyword>
<dbReference type="GO" id="GO:0006071">
    <property type="term" value="P:glycerol metabolic process"/>
    <property type="evidence" value="ECO:0007669"/>
    <property type="project" value="UniProtKB-KW"/>
</dbReference>
<comment type="function">
    <text evidence="6">May be an activator protein for the gylABX operon.</text>
</comment>
<dbReference type="SMART" id="SM00346">
    <property type="entry name" value="HTH_ICLR"/>
    <property type="match status" value="1"/>
</dbReference>
<evidence type="ECO:0000256" key="4">
    <source>
        <dbReference type="ARBA" id="ARBA00023159"/>
    </source>
</evidence>
<dbReference type="Gene3D" id="1.10.10.10">
    <property type="entry name" value="Winged helix-like DNA-binding domain superfamily/Winged helix DNA-binding domain"/>
    <property type="match status" value="1"/>
</dbReference>
<dbReference type="SUPFAM" id="SSF55781">
    <property type="entry name" value="GAF domain-like"/>
    <property type="match status" value="1"/>
</dbReference>
<dbReference type="InterPro" id="IPR036388">
    <property type="entry name" value="WH-like_DNA-bd_sf"/>
</dbReference>
<evidence type="ECO:0000259" key="9">
    <source>
        <dbReference type="PROSITE" id="PS51078"/>
    </source>
</evidence>
<dbReference type="InterPro" id="IPR050707">
    <property type="entry name" value="HTH_MetabolicPath_Reg"/>
</dbReference>
<dbReference type="InterPro" id="IPR014757">
    <property type="entry name" value="Tscrpt_reg_IclR_C"/>
</dbReference>
<accession>A0A5J4L9R5</accession>
<dbReference type="Proteomes" id="UP000325598">
    <property type="component" value="Unassembled WGS sequence"/>
</dbReference>
<evidence type="ECO:0000256" key="1">
    <source>
        <dbReference type="ARBA" id="ARBA00022798"/>
    </source>
</evidence>
<evidence type="ECO:0000259" key="8">
    <source>
        <dbReference type="PROSITE" id="PS51077"/>
    </source>
</evidence>
<dbReference type="SUPFAM" id="SSF46785">
    <property type="entry name" value="Winged helix' DNA-binding domain"/>
    <property type="match status" value="1"/>
</dbReference>
<dbReference type="InterPro" id="IPR029016">
    <property type="entry name" value="GAF-like_dom_sf"/>
</dbReference>
<keyword evidence="11" id="KW-1185">Reference proteome</keyword>
<keyword evidence="1" id="KW-0319">Glycerol metabolism</keyword>
<feature type="domain" description="IclR-ED" evidence="9">
    <location>
        <begin position="120"/>
        <end position="312"/>
    </location>
</feature>
<evidence type="ECO:0000256" key="6">
    <source>
        <dbReference type="ARBA" id="ARBA00058938"/>
    </source>
</evidence>
<evidence type="ECO:0000256" key="3">
    <source>
        <dbReference type="ARBA" id="ARBA00023125"/>
    </source>
</evidence>
<keyword evidence="2" id="KW-0805">Transcription regulation</keyword>
<gene>
    <name evidence="10" type="ORF">San01_07170</name>
</gene>
<dbReference type="Pfam" id="PF01614">
    <property type="entry name" value="IclR_C"/>
    <property type="match status" value="1"/>
</dbReference>
<reference evidence="10 11" key="1">
    <citation type="submission" date="2019-10" db="EMBL/GenBank/DDBJ databases">
        <title>Whole genome shotgun sequence of Streptomyces angustmyceticus NBRC 3934.</title>
        <authorList>
            <person name="Hosoyama A."/>
            <person name="Ichikawa N."/>
            <person name="Kimura A."/>
            <person name="Kitahashi Y."/>
            <person name="Komaki H."/>
            <person name="Uohara A."/>
        </authorList>
    </citation>
    <scope>NUCLEOTIDE SEQUENCE [LARGE SCALE GENOMIC DNA]</scope>
    <source>
        <strain evidence="10 11">NBRC 3934</strain>
    </source>
</reference>
<protein>
    <recommendedName>
        <fullName evidence="7">Glycerol operon regulatory protein</fullName>
    </recommendedName>
</protein>
<dbReference type="GO" id="GO:0003700">
    <property type="term" value="F:DNA-binding transcription factor activity"/>
    <property type="evidence" value="ECO:0007669"/>
    <property type="project" value="TreeGrafter"/>
</dbReference>
<dbReference type="GO" id="GO:0003677">
    <property type="term" value="F:DNA binding"/>
    <property type="evidence" value="ECO:0007669"/>
    <property type="project" value="UniProtKB-KW"/>
</dbReference>
<dbReference type="InterPro" id="IPR005471">
    <property type="entry name" value="Tscrpt_reg_IclR_N"/>
</dbReference>
<organism evidence="10 11">
    <name type="scientific">Streptomyces angustmyceticus</name>
    <dbReference type="NCBI Taxonomy" id="285578"/>
    <lineage>
        <taxon>Bacteria</taxon>
        <taxon>Bacillati</taxon>
        <taxon>Actinomycetota</taxon>
        <taxon>Actinomycetes</taxon>
        <taxon>Kitasatosporales</taxon>
        <taxon>Streptomycetaceae</taxon>
        <taxon>Streptomyces</taxon>
    </lineage>
</organism>
<dbReference type="PANTHER" id="PTHR30136:SF24">
    <property type="entry name" value="HTH-TYPE TRANSCRIPTIONAL REPRESSOR ALLR"/>
    <property type="match status" value="1"/>
</dbReference>
<evidence type="ECO:0000256" key="7">
    <source>
        <dbReference type="ARBA" id="ARBA00070406"/>
    </source>
</evidence>
<name>A0A5J4L9R5_9ACTN</name>
<dbReference type="InterPro" id="IPR036390">
    <property type="entry name" value="WH_DNA-bd_sf"/>
</dbReference>
<evidence type="ECO:0000313" key="10">
    <source>
        <dbReference type="EMBL" id="GES28230.1"/>
    </source>
</evidence>
<dbReference type="Gene3D" id="3.30.450.40">
    <property type="match status" value="1"/>
</dbReference>
<dbReference type="PROSITE" id="PS51078">
    <property type="entry name" value="ICLR_ED"/>
    <property type="match status" value="1"/>
</dbReference>
<dbReference type="FunFam" id="1.10.10.10:FF:000056">
    <property type="entry name" value="IclR family transcriptional regulator"/>
    <property type="match status" value="1"/>
</dbReference>
<evidence type="ECO:0000256" key="2">
    <source>
        <dbReference type="ARBA" id="ARBA00023015"/>
    </source>
</evidence>
<keyword evidence="5" id="KW-0804">Transcription</keyword>
<proteinExistence type="predicted"/>